<keyword evidence="2" id="KW-0812">Transmembrane</keyword>
<proteinExistence type="inferred from homology"/>
<evidence type="ECO:0000259" key="3">
    <source>
        <dbReference type="Pfam" id="PF02719"/>
    </source>
</evidence>
<dbReference type="InterPro" id="IPR051203">
    <property type="entry name" value="Polysaccharide_Synthase-Rel"/>
</dbReference>
<dbReference type="SUPFAM" id="SSF53335">
    <property type="entry name" value="S-adenosyl-L-methionine-dependent methyltransferases"/>
    <property type="match status" value="1"/>
</dbReference>
<dbReference type="SUPFAM" id="SSF51735">
    <property type="entry name" value="NAD(P)-binding Rossmann-fold domains"/>
    <property type="match status" value="1"/>
</dbReference>
<dbReference type="InterPro" id="IPR036291">
    <property type="entry name" value="NAD(P)-bd_dom_sf"/>
</dbReference>
<dbReference type="Pfam" id="PF02719">
    <property type="entry name" value="Polysacc_synt_2"/>
    <property type="match status" value="1"/>
</dbReference>
<evidence type="ECO:0000313" key="4">
    <source>
        <dbReference type="EMBL" id="KKL69420.1"/>
    </source>
</evidence>
<dbReference type="InterPro" id="IPR029063">
    <property type="entry name" value="SAM-dependent_MTases_sf"/>
</dbReference>
<evidence type="ECO:0000256" key="2">
    <source>
        <dbReference type="SAM" id="Phobius"/>
    </source>
</evidence>
<dbReference type="PANTHER" id="PTHR43318:SF1">
    <property type="entry name" value="POLYSACCHARIDE BIOSYNTHESIS PROTEIN EPSC-RELATED"/>
    <property type="match status" value="1"/>
</dbReference>
<comment type="similarity">
    <text evidence="1">Belongs to the polysaccharide synthase family.</text>
</comment>
<evidence type="ECO:0000256" key="1">
    <source>
        <dbReference type="ARBA" id="ARBA00007430"/>
    </source>
</evidence>
<dbReference type="EMBL" id="LAZR01026214">
    <property type="protein sequence ID" value="KKL69420.1"/>
    <property type="molecule type" value="Genomic_DNA"/>
</dbReference>
<feature type="transmembrane region" description="Helical" evidence="2">
    <location>
        <begin position="44"/>
        <end position="63"/>
    </location>
</feature>
<reference evidence="4" key="1">
    <citation type="journal article" date="2015" name="Nature">
        <title>Complex archaea that bridge the gap between prokaryotes and eukaryotes.</title>
        <authorList>
            <person name="Spang A."/>
            <person name="Saw J.H."/>
            <person name="Jorgensen S.L."/>
            <person name="Zaremba-Niedzwiedzka K."/>
            <person name="Martijn J."/>
            <person name="Lind A.E."/>
            <person name="van Eijk R."/>
            <person name="Schleper C."/>
            <person name="Guy L."/>
            <person name="Ettema T.J."/>
        </authorList>
    </citation>
    <scope>NUCLEOTIDE SEQUENCE</scope>
</reference>
<protein>
    <recommendedName>
        <fullName evidence="3">Polysaccharide biosynthesis protein CapD-like domain-containing protein</fullName>
    </recommendedName>
</protein>
<sequence length="547" mass="61639">HKGLWRYASIRDLIEIFKTVSVGTLVLVLVVRIFLQDISYPRSIYILDWMLLIFLSGGVRFLMRVYREYLQNVREGIRLIIIGAGDAGEMIVRDMKNNPSYQYRPIGFIDDNVYKKGLYIHGIPILGNMDKVDELVEVYQPDEFLICIPSASDKAVRRIYDKLRDFNLPVKTLPRIADIVKGDVNVSHIKPLTMEDLLLREPVLGDIDIVRELVEGKVVLVTGAGGSIGSELCRQIFQYRPSKLIMLDRYENGLYDVDLEIRDMKNDTTISHTVIADVLDARRVDGIFKRFSPNIVFHAAAHKHVPLMETNPLEAVKNNVFGTRTVINCAIHNKAERFVLISTDKAVNPTNVMGATKRIAEFLALTANDEGDTRFTVVRFGNVLGSNGSVFHVFKSQIEKGGPVTVTHPDITRFFMLIPEAVQLVLQATSYGSGGEIFVLDMGEPIRIADFAENIIRLSGFIPYEDINIVYTGLRPGEKLYEELFDSSEQKLQTSSDKLLMAVSPLPARELMDAFIKDLEGNADRDKVKILLPSDEVEAELLIGYKN</sequence>
<dbReference type="Gene3D" id="3.40.50.720">
    <property type="entry name" value="NAD(P)-binding Rossmann-like Domain"/>
    <property type="match status" value="2"/>
</dbReference>
<gene>
    <name evidence="4" type="ORF">LCGC14_2115130</name>
</gene>
<accession>A0A0F9GJ00</accession>
<feature type="domain" description="Polysaccharide biosynthesis protein CapD-like" evidence="3">
    <location>
        <begin position="219"/>
        <end position="501"/>
    </location>
</feature>
<feature type="non-terminal residue" evidence="4">
    <location>
        <position position="1"/>
    </location>
</feature>
<dbReference type="AlphaFoldDB" id="A0A0F9GJ00"/>
<dbReference type="CDD" id="cd05237">
    <property type="entry name" value="UDP_invert_4-6DH_SDR_e"/>
    <property type="match status" value="1"/>
</dbReference>
<comment type="caution">
    <text evidence="4">The sequence shown here is derived from an EMBL/GenBank/DDBJ whole genome shotgun (WGS) entry which is preliminary data.</text>
</comment>
<keyword evidence="2" id="KW-0472">Membrane</keyword>
<keyword evidence="2" id="KW-1133">Transmembrane helix</keyword>
<feature type="transmembrane region" description="Helical" evidence="2">
    <location>
        <begin position="16"/>
        <end position="35"/>
    </location>
</feature>
<dbReference type="Pfam" id="PF13727">
    <property type="entry name" value="CoA_binding_3"/>
    <property type="match status" value="1"/>
</dbReference>
<name>A0A0F9GJ00_9ZZZZ</name>
<dbReference type="PANTHER" id="PTHR43318">
    <property type="entry name" value="UDP-N-ACETYLGLUCOSAMINE 4,6-DEHYDRATASE"/>
    <property type="match status" value="1"/>
</dbReference>
<organism evidence="4">
    <name type="scientific">marine sediment metagenome</name>
    <dbReference type="NCBI Taxonomy" id="412755"/>
    <lineage>
        <taxon>unclassified sequences</taxon>
        <taxon>metagenomes</taxon>
        <taxon>ecological metagenomes</taxon>
    </lineage>
</organism>
<dbReference type="InterPro" id="IPR003869">
    <property type="entry name" value="Polysac_CapD-like"/>
</dbReference>